<dbReference type="KEGG" id="prr:AT705_24580"/>
<geneLocation type="plasmid" evidence="2 3">
    <name>pMBL6842</name>
</geneLocation>
<evidence type="ECO:0000313" key="2">
    <source>
        <dbReference type="EMBL" id="ALU46142.1"/>
    </source>
</evidence>
<gene>
    <name evidence="2" type="ORF">AT705_24580</name>
</gene>
<evidence type="ECO:0000313" key="3">
    <source>
        <dbReference type="Proteomes" id="UP000069015"/>
    </source>
</evidence>
<reference evidence="2 3" key="1">
    <citation type="submission" date="2015-12" db="EMBL/GenBank/DDBJ databases">
        <title>Complete genome sequence of Pseudoalteromonas rubra SCSIO 6842, harboring a conjugative plasmid.</title>
        <authorList>
            <person name="Li B."/>
            <person name="Wang X."/>
        </authorList>
    </citation>
    <scope>NUCLEOTIDE SEQUENCE [LARGE SCALE GENOMIC DNA]</scope>
    <source>
        <strain evidence="2 3">SCSIO 6842</strain>
        <plasmid evidence="3">Plasmid pMBL6842</plasmid>
    </source>
</reference>
<feature type="signal peptide" evidence="1">
    <location>
        <begin position="1"/>
        <end position="28"/>
    </location>
</feature>
<keyword evidence="1" id="KW-0732">Signal</keyword>
<dbReference type="EMBL" id="CP013613">
    <property type="protein sequence ID" value="ALU46142.1"/>
    <property type="molecule type" value="Genomic_DNA"/>
</dbReference>
<accession>A0A0U3H0M7</accession>
<organism evidence="2 3">
    <name type="scientific">Pseudoalteromonas rubra</name>
    <dbReference type="NCBI Taxonomy" id="43658"/>
    <lineage>
        <taxon>Bacteria</taxon>
        <taxon>Pseudomonadati</taxon>
        <taxon>Pseudomonadota</taxon>
        <taxon>Gammaproteobacteria</taxon>
        <taxon>Alteromonadales</taxon>
        <taxon>Pseudoalteromonadaceae</taxon>
        <taxon>Pseudoalteromonas</taxon>
    </lineage>
</organism>
<feature type="chain" id="PRO_5006839236" evidence="1">
    <location>
        <begin position="29"/>
        <end position="263"/>
    </location>
</feature>
<keyword evidence="2" id="KW-0614">Plasmid</keyword>
<sequence length="263" mass="29699">MDKPALTRLFGVLALGLCAGASGTSVRADDAWTHYRNNTVYQYAADSQPVITLYREFNDGRYFDTPIAHPPEYVYSYGGFYNYTLKDPSLARAGNHAFGGFSYKRPRNTRQESAPVGSEDDHLFQIKTTQYLTVMAVNLKTVAFYPHHNVEVHIKCKRLTAQAYQAPQVHLRQFRQFVTRVPATASLTGYFPEFAVKVGDLTLHEQAGELTFDSAADMRRRVGMLLTSHFRQRLATHLANNTAFPHIYACQVPLDYIPAQKPV</sequence>
<evidence type="ECO:0000256" key="1">
    <source>
        <dbReference type="SAM" id="SignalP"/>
    </source>
</evidence>
<protein>
    <submittedName>
        <fullName evidence="2">Uncharacterized protein</fullName>
    </submittedName>
</protein>
<dbReference type="RefSeq" id="WP_058798977.1">
    <property type="nucleotide sequence ID" value="NZ_CP013613.1"/>
</dbReference>
<dbReference type="AlphaFoldDB" id="A0A0U3H0M7"/>
<proteinExistence type="predicted"/>
<dbReference type="Proteomes" id="UP000069015">
    <property type="component" value="Plasmid pMBL6842"/>
</dbReference>
<name>A0A0U3H0M7_9GAMM</name>